<feature type="region of interest" description="Disordered" evidence="2">
    <location>
        <begin position="247"/>
        <end position="270"/>
    </location>
</feature>
<feature type="region of interest" description="Disordered" evidence="2">
    <location>
        <begin position="672"/>
        <end position="980"/>
    </location>
</feature>
<evidence type="ECO:0000313" key="5">
    <source>
        <dbReference type="Proteomes" id="UP001347796"/>
    </source>
</evidence>
<accession>A0AAN8J846</accession>
<dbReference type="PANTHER" id="PTHR21534:SF0">
    <property type="entry name" value="KATANIN-INTERACTING PROTEIN"/>
    <property type="match status" value="1"/>
</dbReference>
<feature type="compositionally biased region" description="Basic residues" evidence="2">
    <location>
        <begin position="773"/>
        <end position="782"/>
    </location>
</feature>
<evidence type="ECO:0000313" key="4">
    <source>
        <dbReference type="EMBL" id="KAK6170886.1"/>
    </source>
</evidence>
<dbReference type="PANTHER" id="PTHR21534">
    <property type="entry name" value="KATANIN-INTERACTING PROTEIN"/>
    <property type="match status" value="1"/>
</dbReference>
<evidence type="ECO:0000256" key="1">
    <source>
        <dbReference type="SAM" id="Coils"/>
    </source>
</evidence>
<feature type="compositionally biased region" description="Basic and acidic residues" evidence="2">
    <location>
        <begin position="862"/>
        <end position="916"/>
    </location>
</feature>
<feature type="compositionally biased region" description="Acidic residues" evidence="2">
    <location>
        <begin position="929"/>
        <end position="939"/>
    </location>
</feature>
<gene>
    <name evidence="4" type="ORF">SNE40_019176</name>
</gene>
<feature type="region of interest" description="Disordered" evidence="2">
    <location>
        <begin position="405"/>
        <end position="446"/>
    </location>
</feature>
<proteinExistence type="predicted"/>
<name>A0AAN8J846_PATCE</name>
<protein>
    <recommendedName>
        <fullName evidence="3">KATNIP domain-containing protein</fullName>
    </recommendedName>
</protein>
<feature type="region of interest" description="Disordered" evidence="2">
    <location>
        <begin position="1"/>
        <end position="20"/>
    </location>
</feature>
<feature type="region of interest" description="Disordered" evidence="2">
    <location>
        <begin position="317"/>
        <end position="383"/>
    </location>
</feature>
<feature type="compositionally biased region" description="Acidic residues" evidence="2">
    <location>
        <begin position="249"/>
        <end position="270"/>
    </location>
</feature>
<dbReference type="Proteomes" id="UP001347796">
    <property type="component" value="Unassembled WGS sequence"/>
</dbReference>
<dbReference type="EMBL" id="JAZGQO010000014">
    <property type="protein sequence ID" value="KAK6170886.1"/>
    <property type="molecule type" value="Genomic_DNA"/>
</dbReference>
<feature type="coiled-coil region" evidence="1">
    <location>
        <begin position="32"/>
        <end position="62"/>
    </location>
</feature>
<feature type="domain" description="KATNIP" evidence="3">
    <location>
        <begin position="1071"/>
        <end position="1230"/>
    </location>
</feature>
<evidence type="ECO:0000256" key="2">
    <source>
        <dbReference type="SAM" id="MobiDB-lite"/>
    </source>
</evidence>
<feature type="compositionally biased region" description="Low complexity" evidence="2">
    <location>
        <begin position="672"/>
        <end position="682"/>
    </location>
</feature>
<feature type="region of interest" description="Disordered" evidence="2">
    <location>
        <begin position="77"/>
        <end position="113"/>
    </location>
</feature>
<feature type="domain" description="KATNIP" evidence="3">
    <location>
        <begin position="1301"/>
        <end position="1616"/>
    </location>
</feature>
<reference evidence="4 5" key="1">
    <citation type="submission" date="2024-01" db="EMBL/GenBank/DDBJ databases">
        <title>The genome of the rayed Mediterranean limpet Patella caerulea (Linnaeus, 1758).</title>
        <authorList>
            <person name="Anh-Thu Weber A."/>
            <person name="Halstead-Nussloch G."/>
        </authorList>
    </citation>
    <scope>NUCLEOTIDE SEQUENCE [LARGE SCALE GENOMIC DNA]</scope>
    <source>
        <strain evidence="4">AATW-2023a</strain>
        <tissue evidence="4">Whole specimen</tissue>
    </source>
</reference>
<feature type="compositionally biased region" description="Polar residues" evidence="2">
    <location>
        <begin position="718"/>
        <end position="738"/>
    </location>
</feature>
<feature type="compositionally biased region" description="Low complexity" evidence="2">
    <location>
        <begin position="812"/>
        <end position="837"/>
    </location>
</feature>
<sequence length="1705" mass="191575">MDRGKYSKTNKKTDGRLSSKSAAIIEEVLPGYDEYLLLLQEKNRLVKKLRKKDKKQVDLERKEQGFSLYVNGANAELQPTIDTSPSSSSKSSKQKLPRTAGEVRKAHGPLTHRDLEFLAKEERERMREKQRAKTAPTKTRRKNWNVESIELTTEKGANRRIHAPEILTGRYEEDFESDNSSDGDMEIDAANHTRPTSPRKTSYVKKKATEIRQEMANNRMTLSINDVKKLRQSLEMNGNIKQSLAMEISSDESEDELAPTIEEESDEDEVEEELISSVDSLNINNSSEKKHNPLKPGETIVLEFAPNAKQRVERNLSTVKRKENDGPLLSARKSSESLISPRSGKQVILNETKELQSVSKPKKQLHPISANRKSSNGGKDSQEEAAAVLAALRAENAQAEKYTKEIKSKTKLTPDKVVSKSPRPSALSSPVKSSQSRPLPVLSTSCDNGELTDKRLSDIVEKVLVMPPKQQCRLVKLLEKLDDDSAKYKPNTESSQIYSSKKPLKAITPVSSMVQKQTNDSDIEVNIEILSNWGHPSRLGLTEIQFYNQDKQLIPVNCNDVTIHGGNKTHASIDVLFNGKAKTTKERYMWLCDFSGKRLEFVIPLKNPFPEKPFELSTIKLWNWNKSINGLDMGGKHVRVFVGGELVYDGDIDKGCGNHIYDYSTSITVKNNTTENKSSTENGSKTPSRENSHHTFRSISRSSLSSASSSSSSRPVSATQPQQSPVRSETRTVLNSDNKLNRPVISGDGSDSSPESDQPRRDPYKLPEQTKCKTPRKSKRLVAKLDGHSSETESSKSVNDSNDQKPPRLPTSRSNNSLSGSSDNKLSKNRSSPSPTSSKPPTPRRSAQHTPDELDFEPEDLSVLHKIKDMKNSEGSRRKDIPKWLNREDFSADRFEGPPESRGSSRNDMRSEEKARSSSRKSQNKASEPVDDLLDELDDALAPWSTPGVSPLRNLSDDKKTKGKSKSAVEEEEDDLEDTLTSPMERIERNRSRWREAKNSNLEESWGSLSFFNRSQRGRLSVDMADDALDEYLPSSKKPVQLEPTIQEDEIAENDDEFTIPELPYGRELVINISSTWGDHHYVGLTGVEIFSSTGDKVQVTKVTANPSDINILPEYCKDPRVVTNIIDGVNRTRDDVHMWLTPFTQDSNHYVYLTFNKPCRVALIRVWNYNKSRIHSYRGAKDVVMKLDGNIIFKGEIARACGGIEGGTEAFGDTILFTTEESILEEVSKNDEAFEGELFSDCEDEDVPFERPSTADNGEERPFTRAVGVIPKSEYQERPETSYITTIDDVTAYKTRSLELNFTATWGDPHYLGLTALEVVGKDGEALPLKLSMLTAQPRDVRILPGHERDDRTLDKLIDGTAVTMLDEHMWLIPFAENKNHLLTIKFPDRVLVTGLRIWNYNKSREDTYRGAKIVHVKIDGRQVSPPSGFLIRKGPGSCHFDYAQEINFTCKNNNSTDGSTVSHTGGVETSQDYEAVQMPCGFIYQFQLFSTWADPYYVGLNGIELYDASLKKIPLTDINISAYPDSVNVLDNVQNDIRTPDKLIDDENDTTDGKHMWLAPILPSMLNRVYVIFDQPTTISMIKIWNYSKTPGRCVKDFALLVDDLLVYNGTLEAVSAGVRGIIPTCTVPQKYHTILFTQNPDIVRKEKNTIINNHAGEQDVQLLNDKKIITKYSDPKKAQSGKPVNQELRPKTSVTARMKGRR</sequence>
<feature type="compositionally biased region" description="Basic and acidic residues" evidence="2">
    <location>
        <begin position="757"/>
        <end position="771"/>
    </location>
</feature>
<keyword evidence="1" id="KW-0175">Coiled coil</keyword>
<dbReference type="Pfam" id="PF14652">
    <property type="entry name" value="DUF4457"/>
    <property type="match status" value="3"/>
</dbReference>
<evidence type="ECO:0000259" key="3">
    <source>
        <dbReference type="Pfam" id="PF14652"/>
    </source>
</evidence>
<feature type="compositionally biased region" description="Basic and acidic residues" evidence="2">
    <location>
        <begin position="101"/>
        <end position="113"/>
    </location>
</feature>
<keyword evidence="5" id="KW-1185">Reference proteome</keyword>
<organism evidence="4 5">
    <name type="scientific">Patella caerulea</name>
    <name type="common">Rayed Mediterranean limpet</name>
    <dbReference type="NCBI Taxonomy" id="87958"/>
    <lineage>
        <taxon>Eukaryota</taxon>
        <taxon>Metazoa</taxon>
        <taxon>Spiralia</taxon>
        <taxon>Lophotrochozoa</taxon>
        <taxon>Mollusca</taxon>
        <taxon>Gastropoda</taxon>
        <taxon>Patellogastropoda</taxon>
        <taxon>Patelloidea</taxon>
        <taxon>Patellidae</taxon>
        <taxon>Patella</taxon>
    </lineage>
</organism>
<comment type="caution">
    <text evidence="4">The sequence shown here is derived from an EMBL/GenBank/DDBJ whole genome shotgun (WGS) entry which is preliminary data.</text>
</comment>
<feature type="region of interest" description="Disordered" evidence="2">
    <location>
        <begin position="1676"/>
        <end position="1705"/>
    </location>
</feature>
<dbReference type="InterPro" id="IPR027859">
    <property type="entry name" value="KATNIP_dom"/>
</dbReference>
<dbReference type="InterPro" id="IPR026704">
    <property type="entry name" value="KATNIP"/>
</dbReference>
<feature type="compositionally biased region" description="Basic and acidic residues" evidence="2">
    <location>
        <begin position="1"/>
        <end position="17"/>
    </location>
</feature>
<feature type="domain" description="KATNIP" evidence="3">
    <location>
        <begin position="527"/>
        <end position="691"/>
    </location>
</feature>
<feature type="compositionally biased region" description="Basic and acidic residues" evidence="2">
    <location>
        <begin position="783"/>
        <end position="794"/>
    </location>
</feature>
<feature type="compositionally biased region" description="Low complexity" evidence="2">
    <location>
        <begin position="697"/>
        <end position="717"/>
    </location>
</feature>
<feature type="compositionally biased region" description="Basic and acidic residues" evidence="2">
    <location>
        <begin position="405"/>
        <end position="418"/>
    </location>
</feature>
<feature type="compositionally biased region" description="Polar residues" evidence="2">
    <location>
        <begin position="426"/>
        <end position="446"/>
    </location>
</feature>